<evidence type="ECO:0000313" key="2">
    <source>
        <dbReference type="Proteomes" id="UP000003082"/>
    </source>
</evidence>
<dbReference type="RefSeq" id="WP_002943888.1">
    <property type="nucleotide sequence ID" value="NZ_ACFU01000002.1"/>
</dbReference>
<accession>B9CYV4</accession>
<evidence type="ECO:0000313" key="1">
    <source>
        <dbReference type="EMBL" id="EEF15194.1"/>
    </source>
</evidence>
<comment type="caution">
    <text evidence="1">The sequence shown here is derived from an EMBL/GenBank/DDBJ whole genome shotgun (WGS) entry which is preliminary data.</text>
</comment>
<organism evidence="1 2">
    <name type="scientific">Campylobacter rectus RM3267</name>
    <dbReference type="NCBI Taxonomy" id="553218"/>
    <lineage>
        <taxon>Bacteria</taxon>
        <taxon>Pseudomonadati</taxon>
        <taxon>Campylobacterota</taxon>
        <taxon>Epsilonproteobacteria</taxon>
        <taxon>Campylobacterales</taxon>
        <taxon>Campylobacteraceae</taxon>
        <taxon>Campylobacter</taxon>
    </lineage>
</organism>
<gene>
    <name evidence="1" type="ORF">CAMRE0001_1941</name>
</gene>
<protein>
    <submittedName>
        <fullName evidence="1">Uncharacterized protein</fullName>
    </submittedName>
</protein>
<keyword evidence="2" id="KW-1185">Reference proteome</keyword>
<dbReference type="EMBL" id="ACFU01000002">
    <property type="protein sequence ID" value="EEF15194.1"/>
    <property type="molecule type" value="Genomic_DNA"/>
</dbReference>
<name>B9CYV4_CAMRE</name>
<proteinExistence type="predicted"/>
<reference evidence="1 2" key="1">
    <citation type="submission" date="2008-08" db="EMBL/GenBank/DDBJ databases">
        <authorList>
            <person name="Madupu R."/>
            <person name="Durkin A.S."/>
            <person name="Torralba M."/>
            <person name="Methe B."/>
            <person name="Sutton G.G."/>
            <person name="Strausberg R.L."/>
            <person name="Nelson K.E."/>
        </authorList>
    </citation>
    <scope>NUCLEOTIDE SEQUENCE [LARGE SCALE GENOMIC DNA]</scope>
    <source>
        <strain evidence="1 2">RM3267</strain>
    </source>
</reference>
<dbReference type="AlphaFoldDB" id="B9CYV4"/>
<dbReference type="Proteomes" id="UP000003082">
    <property type="component" value="Unassembled WGS sequence"/>
</dbReference>
<dbReference type="STRING" id="553218.CAMRE0001_1941"/>
<sequence length="41" mass="4659">MSFVFAPAATYMVSLSRKNCNNIKNHLAILCLDFLRSNLQI</sequence>